<dbReference type="AlphaFoldDB" id="A0A0B2WSS5"/>
<dbReference type="GeneID" id="63740067"/>
<dbReference type="RefSeq" id="XP_040677735.1">
    <property type="nucleotide sequence ID" value="XM_040824410.1"/>
</dbReference>
<dbReference type="Proteomes" id="UP000030816">
    <property type="component" value="Unassembled WGS sequence"/>
</dbReference>
<proteinExistence type="predicted"/>
<dbReference type="HOGENOM" id="CLU_029797_2_1_1"/>
<dbReference type="OrthoDB" id="21502at2759"/>
<protein>
    <recommendedName>
        <fullName evidence="3">BCL5p</fullName>
    </recommendedName>
</protein>
<evidence type="ECO:0000313" key="2">
    <source>
        <dbReference type="Proteomes" id="UP000030816"/>
    </source>
</evidence>
<comment type="caution">
    <text evidence="1">The sequence shown here is derived from an EMBL/GenBank/DDBJ whole genome shotgun (WGS) entry which is preliminary data.</text>
</comment>
<name>A0A0B2WSS5_METAS</name>
<reference evidence="1 2" key="1">
    <citation type="journal article" date="2014" name="Proc. Natl. Acad. Sci. U.S.A.">
        <title>Trajectory and genomic determinants of fungal-pathogen speciation and host adaptation.</title>
        <authorList>
            <person name="Hu X."/>
            <person name="Xiao G."/>
            <person name="Zheng P."/>
            <person name="Shang Y."/>
            <person name="Su Y."/>
            <person name="Zhang X."/>
            <person name="Liu X."/>
            <person name="Zhan S."/>
            <person name="St Leger R.J."/>
            <person name="Wang C."/>
        </authorList>
    </citation>
    <scope>NUCLEOTIDE SEQUENCE [LARGE SCALE GENOMIC DNA]</scope>
    <source>
        <strain evidence="1 2">ARSEF 1941</strain>
    </source>
</reference>
<gene>
    <name evidence="1" type="ORF">MAM_05612</name>
</gene>
<evidence type="ECO:0008006" key="3">
    <source>
        <dbReference type="Google" id="ProtNLM"/>
    </source>
</evidence>
<keyword evidence="2" id="KW-1185">Reference proteome</keyword>
<evidence type="ECO:0000313" key="1">
    <source>
        <dbReference type="EMBL" id="KHN96669.1"/>
    </source>
</evidence>
<accession>A0A0B2WSS5</accession>
<sequence length="526" mass="59625">MVLLCCGSRPEEAPIEKSTPVYDAVVYPVHLLDQSTLKQELVTWVLSFNDVLSAALLHQSLCKLLEIGDWKKLGTRLRVRGDGFMEAYAPKEFSAQTPCCTFFHEKFFDTPIESDPVGKHFVLPNKRAFTQRYPSDYRLHFLPPGVPSTVQDIVDGGLSQLVLRVLSFRDATIVTLSWPPNSMDTASFRALLQNWSLCMAGRTDEVATVFGAREDALVKLVIIAERERNLDELRRDRKLKALSQNPISKWWTRRSHKPLQSRMVFIPQAIYDSFMKEIRKDIASILEDDVQRSMTSAADIILAWMSKLQAAADPKPKGVLSTSMVNLRCRISTLRDPSGEYLQNLTLPAYSYMSPEEATDTIGAIALHHKHNMQDQMSEHQLLALARHIIDKKRRGKNPLPMCDVSNMPCLEFQNFSPLQLFSAADFSPAVVCAGEFDNPRWNPPGRVTTAYYLMESTNLDESVCAVLGKDLGGNFWMTCQLEPEVWIKVEEELYNLQKSVNSPTSGHCIRFYNYSTRKVSVRTSF</sequence>
<dbReference type="STRING" id="1081103.A0A0B2WSS5"/>
<organism evidence="1 2">
    <name type="scientific">Metarhizium album (strain ARSEF 1941)</name>
    <dbReference type="NCBI Taxonomy" id="1081103"/>
    <lineage>
        <taxon>Eukaryota</taxon>
        <taxon>Fungi</taxon>
        <taxon>Dikarya</taxon>
        <taxon>Ascomycota</taxon>
        <taxon>Pezizomycotina</taxon>
        <taxon>Sordariomycetes</taxon>
        <taxon>Hypocreomycetidae</taxon>
        <taxon>Hypocreales</taxon>
        <taxon>Clavicipitaceae</taxon>
        <taxon>Metarhizium</taxon>
    </lineage>
</organism>
<dbReference type="EMBL" id="AZHE01000014">
    <property type="protein sequence ID" value="KHN96669.1"/>
    <property type="molecule type" value="Genomic_DNA"/>
</dbReference>